<reference evidence="6 7" key="1">
    <citation type="journal article" date="2019" name="Nat. Microbiol.">
        <title>Mediterranean grassland soil C-N compound turnover is dependent on rainfall and depth, and is mediated by genomically divergent microorganisms.</title>
        <authorList>
            <person name="Diamond S."/>
            <person name="Andeer P.F."/>
            <person name="Li Z."/>
            <person name="Crits-Christoph A."/>
            <person name="Burstein D."/>
            <person name="Anantharaman K."/>
            <person name="Lane K.R."/>
            <person name="Thomas B.C."/>
            <person name="Pan C."/>
            <person name="Northen T.R."/>
            <person name="Banfield J.F."/>
        </authorList>
    </citation>
    <scope>NUCLEOTIDE SEQUENCE [LARGE SCALE GENOMIC DNA]</scope>
    <source>
        <strain evidence="6">NP_4</strain>
    </source>
</reference>
<evidence type="ECO:0000256" key="5">
    <source>
        <dbReference type="ARBA" id="ARBA00024029"/>
    </source>
</evidence>
<gene>
    <name evidence="6" type="ORF">E6H01_12450</name>
</gene>
<comment type="caution">
    <text evidence="6">The sequence shown here is derived from an EMBL/GenBank/DDBJ whole genome shotgun (WGS) entry which is preliminary data.</text>
</comment>
<dbReference type="InterPro" id="IPR003785">
    <property type="entry name" value="Creatininase/forma_Hydrolase"/>
</dbReference>
<keyword evidence="2" id="KW-0479">Metal-binding</keyword>
<proteinExistence type="inferred from homology"/>
<evidence type="ECO:0000256" key="1">
    <source>
        <dbReference type="ARBA" id="ARBA00001947"/>
    </source>
</evidence>
<evidence type="ECO:0000313" key="7">
    <source>
        <dbReference type="Proteomes" id="UP000319353"/>
    </source>
</evidence>
<dbReference type="EMBL" id="VBAL01000173">
    <property type="protein sequence ID" value="TMI98332.1"/>
    <property type="molecule type" value="Genomic_DNA"/>
</dbReference>
<evidence type="ECO:0000256" key="4">
    <source>
        <dbReference type="ARBA" id="ARBA00022833"/>
    </source>
</evidence>
<dbReference type="PANTHER" id="PTHR35005:SF1">
    <property type="entry name" value="2-AMINO-5-FORMYLAMINO-6-RIBOSYLAMINOPYRIMIDIN-4(3H)-ONE 5'-MONOPHOSPHATE DEFORMYLASE"/>
    <property type="match status" value="1"/>
</dbReference>
<comment type="cofactor">
    <cofactor evidence="1">
        <name>Zn(2+)</name>
        <dbReference type="ChEBI" id="CHEBI:29105"/>
    </cofactor>
</comment>
<organism evidence="6 7">
    <name type="scientific">Candidatus Segetimicrobium genomatis</name>
    <dbReference type="NCBI Taxonomy" id="2569760"/>
    <lineage>
        <taxon>Bacteria</taxon>
        <taxon>Bacillati</taxon>
        <taxon>Candidatus Sysuimicrobiota</taxon>
        <taxon>Candidatus Sysuimicrobiia</taxon>
        <taxon>Candidatus Sysuimicrobiales</taxon>
        <taxon>Candidatus Segetimicrobiaceae</taxon>
        <taxon>Candidatus Segetimicrobium</taxon>
    </lineage>
</organism>
<dbReference type="PANTHER" id="PTHR35005">
    <property type="entry name" value="3-DEHYDRO-SCYLLO-INOSOSE HYDROLASE"/>
    <property type="match status" value="1"/>
</dbReference>
<dbReference type="Proteomes" id="UP000319353">
    <property type="component" value="Unassembled WGS sequence"/>
</dbReference>
<feature type="non-terminal residue" evidence="6">
    <location>
        <position position="209"/>
    </location>
</feature>
<dbReference type="GO" id="GO:0046872">
    <property type="term" value="F:metal ion binding"/>
    <property type="evidence" value="ECO:0007669"/>
    <property type="project" value="UniProtKB-KW"/>
</dbReference>
<comment type="similarity">
    <text evidence="5">Belongs to the creatininase superfamily.</text>
</comment>
<dbReference type="Gene3D" id="3.40.50.10310">
    <property type="entry name" value="Creatininase"/>
    <property type="match status" value="1"/>
</dbReference>
<dbReference type="InterPro" id="IPR024087">
    <property type="entry name" value="Creatininase-like_sf"/>
</dbReference>
<dbReference type="SUPFAM" id="SSF102215">
    <property type="entry name" value="Creatininase"/>
    <property type="match status" value="1"/>
</dbReference>
<keyword evidence="4" id="KW-0862">Zinc</keyword>
<keyword evidence="3" id="KW-0378">Hydrolase</keyword>
<protein>
    <submittedName>
        <fullName evidence="6">Creatininase family protein</fullName>
    </submittedName>
</protein>
<dbReference type="GO" id="GO:0009231">
    <property type="term" value="P:riboflavin biosynthetic process"/>
    <property type="evidence" value="ECO:0007669"/>
    <property type="project" value="TreeGrafter"/>
</dbReference>
<dbReference type="AlphaFoldDB" id="A0A537KRK4"/>
<dbReference type="GO" id="GO:0016811">
    <property type="term" value="F:hydrolase activity, acting on carbon-nitrogen (but not peptide) bonds, in linear amides"/>
    <property type="evidence" value="ECO:0007669"/>
    <property type="project" value="TreeGrafter"/>
</dbReference>
<dbReference type="Pfam" id="PF02633">
    <property type="entry name" value="Creatininase"/>
    <property type="match status" value="1"/>
</dbReference>
<accession>A0A537KRK4</accession>
<name>A0A537KRK4_9BACT</name>
<evidence type="ECO:0000256" key="3">
    <source>
        <dbReference type="ARBA" id="ARBA00022801"/>
    </source>
</evidence>
<sequence length="209" mass="22164">MTSEEFAAIAKKDPVVIIPVGALEEHGRHLPLGADVIQPLHVVDEVARRTNAFVAPAIPYGVCTTTRPYPGTVSVSVDALKGFVRDVLADFVRNGVRRVMILSGHAGREHMMALRAAAQEVVDEGTGLRATVLSDYDIIYASQGLLPEGDGHAGAGETSRIMTARPDLVKGKSPAGKNEIPPYAIVSDPRKYWSGVTGDPSKASKALGE</sequence>
<evidence type="ECO:0000313" key="6">
    <source>
        <dbReference type="EMBL" id="TMI98332.1"/>
    </source>
</evidence>
<evidence type="ECO:0000256" key="2">
    <source>
        <dbReference type="ARBA" id="ARBA00022723"/>
    </source>
</evidence>